<proteinExistence type="predicted"/>
<comment type="caution">
    <text evidence="1">The sequence shown here is derived from an EMBL/GenBank/DDBJ whole genome shotgun (WGS) entry which is preliminary data.</text>
</comment>
<protein>
    <submittedName>
        <fullName evidence="1">Uncharacterized protein</fullName>
    </submittedName>
</protein>
<gene>
    <name evidence="1" type="ORF">S01H4_55696</name>
</gene>
<name>X1EHP1_9ZZZZ</name>
<organism evidence="1">
    <name type="scientific">marine sediment metagenome</name>
    <dbReference type="NCBI Taxonomy" id="412755"/>
    <lineage>
        <taxon>unclassified sequences</taxon>
        <taxon>metagenomes</taxon>
        <taxon>ecological metagenomes</taxon>
    </lineage>
</organism>
<accession>X1EHP1</accession>
<reference evidence="1" key="1">
    <citation type="journal article" date="2014" name="Front. Microbiol.">
        <title>High frequency of phylogenetically diverse reductive dehalogenase-homologous genes in deep subseafloor sedimentary metagenomes.</title>
        <authorList>
            <person name="Kawai M."/>
            <person name="Futagami T."/>
            <person name="Toyoda A."/>
            <person name="Takaki Y."/>
            <person name="Nishi S."/>
            <person name="Hori S."/>
            <person name="Arai W."/>
            <person name="Tsubouchi T."/>
            <person name="Morono Y."/>
            <person name="Uchiyama I."/>
            <person name="Ito T."/>
            <person name="Fujiyama A."/>
            <person name="Inagaki F."/>
            <person name="Takami H."/>
        </authorList>
    </citation>
    <scope>NUCLEOTIDE SEQUENCE</scope>
    <source>
        <strain evidence="1">Expedition CK06-06</strain>
    </source>
</reference>
<dbReference type="AlphaFoldDB" id="X1EHP1"/>
<sequence>NSKEIKGKYTFIYVGQRGRLKLDNNSQVW</sequence>
<dbReference type="EMBL" id="BART01032178">
    <property type="protein sequence ID" value="GAH08168.1"/>
    <property type="molecule type" value="Genomic_DNA"/>
</dbReference>
<evidence type="ECO:0000313" key="1">
    <source>
        <dbReference type="EMBL" id="GAH08168.1"/>
    </source>
</evidence>
<feature type="non-terminal residue" evidence="1">
    <location>
        <position position="1"/>
    </location>
</feature>